<dbReference type="Gene3D" id="1.10.3210.10">
    <property type="entry name" value="Hypothetical protein af1432"/>
    <property type="match status" value="1"/>
</dbReference>
<dbReference type="InterPro" id="IPR050798">
    <property type="entry name" value="YhaM_exoribonuc/phosphodiest"/>
</dbReference>
<sequence length="250" mass="28457">MDVFAERAKKVHDKLLQKAHSIGDETLRSIVLGLLENPVITFTKVEPRISFYESPAAPKKHHAYPGGLLDHTLGVTEIAEKLIDVYTGIYGANVDRDLVIAAALLHDLFKYYQYERDPLTGGYRPRSDWYFSHDFAMVAELSVRGAPDKLIRVVAETHGTVPFSTIESQIVHQADTTDSQMVSQIQDVIWRACLDIELELGDVKAIKVFNEAMKRTPIFEYAKIYYTRGRDELREFIKKLLGLEKQQSQT</sequence>
<proteinExistence type="predicted"/>
<dbReference type="Pfam" id="PF01966">
    <property type="entry name" value="HD"/>
    <property type="match status" value="1"/>
</dbReference>
<dbReference type="Proteomes" id="UP000600071">
    <property type="component" value="Unassembled WGS sequence"/>
</dbReference>
<dbReference type="PANTHER" id="PTHR37294:SF1">
    <property type="entry name" value="3'-5' EXORIBONUCLEASE YHAM"/>
    <property type="match status" value="1"/>
</dbReference>
<accession>A0A833E8X9</accession>
<gene>
    <name evidence="3" type="ORF">EYH50_04320</name>
</gene>
<dbReference type="PANTHER" id="PTHR37294">
    <property type="entry name" value="3'-5' EXORIBONUCLEASE YHAM"/>
    <property type="match status" value="1"/>
</dbReference>
<dbReference type="InterPro" id="IPR006674">
    <property type="entry name" value="HD_domain"/>
</dbReference>
<dbReference type="SUPFAM" id="SSF109604">
    <property type="entry name" value="HD-domain/PDEase-like"/>
    <property type="match status" value="1"/>
</dbReference>
<evidence type="ECO:0000313" key="4">
    <source>
        <dbReference type="Proteomes" id="UP000600071"/>
    </source>
</evidence>
<dbReference type="AlphaFoldDB" id="A0A833E8X9"/>
<evidence type="ECO:0000313" key="3">
    <source>
        <dbReference type="EMBL" id="HIQ24255.1"/>
    </source>
</evidence>
<evidence type="ECO:0000259" key="2">
    <source>
        <dbReference type="SMART" id="SM00471"/>
    </source>
</evidence>
<dbReference type="NCBIfam" id="TIGR00277">
    <property type="entry name" value="HDIG"/>
    <property type="match status" value="1"/>
</dbReference>
<evidence type="ECO:0000256" key="1">
    <source>
        <dbReference type="ARBA" id="ARBA00022801"/>
    </source>
</evidence>
<reference evidence="3" key="1">
    <citation type="journal article" date="2020" name="ISME J.">
        <title>Gammaproteobacteria mediating utilization of methyl-, sulfur- and petroleum organic compounds in deep ocean hydrothermal plumes.</title>
        <authorList>
            <person name="Zhou Z."/>
            <person name="Liu Y."/>
            <person name="Pan J."/>
            <person name="Cron B.R."/>
            <person name="Toner B.M."/>
            <person name="Anantharaman K."/>
            <person name="Breier J.A."/>
            <person name="Dick G.J."/>
            <person name="Li M."/>
        </authorList>
    </citation>
    <scope>NUCLEOTIDE SEQUENCE</scope>
    <source>
        <strain evidence="3">SZUA-1523</strain>
    </source>
</reference>
<feature type="domain" description="HD/PDEase" evidence="2">
    <location>
        <begin position="64"/>
        <end position="189"/>
    </location>
</feature>
<protein>
    <submittedName>
        <fullName evidence="3">HDIG domain-containing protein</fullName>
    </submittedName>
</protein>
<dbReference type="InterPro" id="IPR003607">
    <property type="entry name" value="HD/PDEase_dom"/>
</dbReference>
<dbReference type="GO" id="GO:0031125">
    <property type="term" value="P:rRNA 3'-end processing"/>
    <property type="evidence" value="ECO:0007669"/>
    <property type="project" value="TreeGrafter"/>
</dbReference>
<organism evidence="3 4">
    <name type="scientific">Pyrodictium delaneyi</name>
    <dbReference type="NCBI Taxonomy" id="1273541"/>
    <lineage>
        <taxon>Archaea</taxon>
        <taxon>Thermoproteota</taxon>
        <taxon>Thermoprotei</taxon>
        <taxon>Desulfurococcales</taxon>
        <taxon>Pyrodictiaceae</taxon>
        <taxon>Pyrodictium</taxon>
    </lineage>
</organism>
<keyword evidence="1" id="KW-0378">Hydrolase</keyword>
<dbReference type="GO" id="GO:0016787">
    <property type="term" value="F:hydrolase activity"/>
    <property type="evidence" value="ECO:0007669"/>
    <property type="project" value="UniProtKB-KW"/>
</dbReference>
<comment type="caution">
    <text evidence="3">The sequence shown here is derived from an EMBL/GenBank/DDBJ whole genome shotgun (WGS) entry which is preliminary data.</text>
</comment>
<dbReference type="SMART" id="SM00471">
    <property type="entry name" value="HDc"/>
    <property type="match status" value="1"/>
</dbReference>
<dbReference type="EMBL" id="DQVR01000094">
    <property type="protein sequence ID" value="HIQ24255.1"/>
    <property type="molecule type" value="Genomic_DNA"/>
</dbReference>
<dbReference type="InterPro" id="IPR006675">
    <property type="entry name" value="HDIG_dom"/>
</dbReference>
<dbReference type="CDD" id="cd00077">
    <property type="entry name" value="HDc"/>
    <property type="match status" value="1"/>
</dbReference>
<name>A0A833E8X9_9CREN</name>